<evidence type="ECO:0008006" key="3">
    <source>
        <dbReference type="Google" id="ProtNLM"/>
    </source>
</evidence>
<evidence type="ECO:0000313" key="2">
    <source>
        <dbReference type="Proteomes" id="UP001596053"/>
    </source>
</evidence>
<dbReference type="EMBL" id="JBHSLW010000028">
    <property type="protein sequence ID" value="MFC5421317.1"/>
    <property type="molecule type" value="Genomic_DNA"/>
</dbReference>
<gene>
    <name evidence="1" type="ORF">ACFPOB_17310</name>
</gene>
<protein>
    <recommendedName>
        <fullName evidence="3">t-SNARE coiled-coil homology domain-containing protein</fullName>
    </recommendedName>
</protein>
<reference evidence="2" key="1">
    <citation type="journal article" date="2019" name="Int. J. Syst. Evol. Microbiol.">
        <title>The Global Catalogue of Microorganisms (GCM) 10K type strain sequencing project: providing services to taxonomists for standard genome sequencing and annotation.</title>
        <authorList>
            <consortium name="The Broad Institute Genomics Platform"/>
            <consortium name="The Broad Institute Genome Sequencing Center for Infectious Disease"/>
            <person name="Wu L."/>
            <person name="Ma J."/>
        </authorList>
    </citation>
    <scope>NUCLEOTIDE SEQUENCE [LARGE SCALE GENOMIC DNA]</scope>
    <source>
        <strain evidence="2">NCAIM B.01391</strain>
    </source>
</reference>
<dbReference type="Proteomes" id="UP001596053">
    <property type="component" value="Unassembled WGS sequence"/>
</dbReference>
<keyword evidence="2" id="KW-1185">Reference proteome</keyword>
<comment type="caution">
    <text evidence="1">The sequence shown here is derived from an EMBL/GenBank/DDBJ whole genome shotgun (WGS) entry which is preliminary data.</text>
</comment>
<dbReference type="RefSeq" id="WP_377799651.1">
    <property type="nucleotide sequence ID" value="NZ_JBHSLW010000028.1"/>
</dbReference>
<proteinExistence type="predicted"/>
<sequence length="92" mass="10545">MTSELPVGEPASHTLALLRNVDRKLDRLLEAVSRHDVRLGRVERDLNEVKSDLVLVENKILTQTNEIISAVQRLDEHQRRFGNVLELDDHTP</sequence>
<name>A0ABW0ITE4_9HYPH</name>
<accession>A0ABW0ITE4</accession>
<organism evidence="1 2">
    <name type="scientific">Bosea eneae</name>
    <dbReference type="NCBI Taxonomy" id="151454"/>
    <lineage>
        <taxon>Bacteria</taxon>
        <taxon>Pseudomonadati</taxon>
        <taxon>Pseudomonadota</taxon>
        <taxon>Alphaproteobacteria</taxon>
        <taxon>Hyphomicrobiales</taxon>
        <taxon>Boseaceae</taxon>
        <taxon>Bosea</taxon>
    </lineage>
</organism>
<evidence type="ECO:0000313" key="1">
    <source>
        <dbReference type="EMBL" id="MFC5421317.1"/>
    </source>
</evidence>